<name>A0ABW3UQK7_9BACL</name>
<comment type="caution">
    <text evidence="1">The sequence shown here is derived from an EMBL/GenBank/DDBJ whole genome shotgun (WGS) entry which is preliminary data.</text>
</comment>
<evidence type="ECO:0000313" key="2">
    <source>
        <dbReference type="Proteomes" id="UP001597180"/>
    </source>
</evidence>
<proteinExistence type="predicted"/>
<dbReference type="RefSeq" id="WP_345588250.1">
    <property type="nucleotide sequence ID" value="NZ_BAABJG010000015.1"/>
</dbReference>
<accession>A0ABW3UQK7</accession>
<organism evidence="1 2">
    <name type="scientific">Paenibacillus vulneris</name>
    <dbReference type="NCBI Taxonomy" id="1133364"/>
    <lineage>
        <taxon>Bacteria</taxon>
        <taxon>Bacillati</taxon>
        <taxon>Bacillota</taxon>
        <taxon>Bacilli</taxon>
        <taxon>Bacillales</taxon>
        <taxon>Paenibacillaceae</taxon>
        <taxon>Paenibacillus</taxon>
    </lineage>
</organism>
<dbReference type="Proteomes" id="UP001597180">
    <property type="component" value="Unassembled WGS sequence"/>
</dbReference>
<sequence length="387" mass="44467">MSSHNEATTLVGLYDSSSCHHIRFPDTEAGRQAAHWLVPWMEYSPTRYIANVKTSLYVLRLGDDLLPVTVNSQEYENSYVCSPYTHYVTYAKQELYKLKLPWLESFLSRLLDGIGVLLKASRMNQVVHVNNSLLSTNLYPAQASSLLPEGLRLLRAQFPGHTIIFRSLVPSMNEPWIEALRCEKFRLVPSRQVYLFEPPNAKARWLIKRDRQLIDKHGYEVVRPDQLISSDIPRLKSLYDMLYLDKHSRCNPWFTEDFFLQALELGTLQLYALRNASSRSLDAVLGYYVKDGVMTTPVFGYDSSLPQELGLYRMLSAVLIGISEQNGWKLHESSGAAEFKRNRGAVGDIEYSAVLDAHLPWPRRISWMVLERLLNRIGVPLMRKLKL</sequence>
<protein>
    <submittedName>
        <fullName evidence="1">GNAT family N-acetyltransferase</fullName>
    </submittedName>
</protein>
<evidence type="ECO:0000313" key="1">
    <source>
        <dbReference type="EMBL" id="MFD1222594.1"/>
    </source>
</evidence>
<keyword evidence="2" id="KW-1185">Reference proteome</keyword>
<reference evidence="2" key="1">
    <citation type="journal article" date="2019" name="Int. J. Syst. Evol. Microbiol.">
        <title>The Global Catalogue of Microorganisms (GCM) 10K type strain sequencing project: providing services to taxonomists for standard genome sequencing and annotation.</title>
        <authorList>
            <consortium name="The Broad Institute Genomics Platform"/>
            <consortium name="The Broad Institute Genome Sequencing Center for Infectious Disease"/>
            <person name="Wu L."/>
            <person name="Ma J."/>
        </authorList>
    </citation>
    <scope>NUCLEOTIDE SEQUENCE [LARGE SCALE GENOMIC DNA]</scope>
    <source>
        <strain evidence="2">CCUG 53270</strain>
    </source>
</reference>
<dbReference type="EMBL" id="JBHTLU010000031">
    <property type="protein sequence ID" value="MFD1222594.1"/>
    <property type="molecule type" value="Genomic_DNA"/>
</dbReference>
<gene>
    <name evidence="1" type="ORF">ACFQ4B_20970</name>
</gene>